<comment type="caution">
    <text evidence="1">The sequence shown here is derived from an EMBL/GenBank/DDBJ whole genome shotgun (WGS) entry which is preliminary data.</text>
</comment>
<dbReference type="Proteomes" id="UP000193710">
    <property type="component" value="Unassembled WGS sequence"/>
</dbReference>
<keyword evidence="2" id="KW-1185">Reference proteome</keyword>
<protein>
    <recommendedName>
        <fullName evidence="3">Phage integrase family protein</fullName>
    </recommendedName>
</protein>
<proteinExistence type="predicted"/>
<accession>A0ABX3W7G7</accession>
<reference evidence="1 2" key="1">
    <citation type="submission" date="2016-01" db="EMBL/GenBank/DDBJ databases">
        <title>The new phylogeny of the genus Mycobacterium.</title>
        <authorList>
            <person name="Tarcisio F."/>
            <person name="Conor M."/>
            <person name="Antonella G."/>
            <person name="Elisabetta G."/>
            <person name="Giulia F.S."/>
            <person name="Sara T."/>
            <person name="Anna F."/>
            <person name="Clotilde B."/>
            <person name="Roberto B."/>
            <person name="Veronica D.S."/>
            <person name="Fabio R."/>
            <person name="Monica P."/>
            <person name="Olivier J."/>
            <person name="Enrico T."/>
            <person name="Nicola S."/>
        </authorList>
    </citation>
    <scope>NUCLEOTIDE SEQUENCE [LARGE SCALE GENOMIC DNA]</scope>
    <source>
        <strain evidence="1 2">DSM 44626</strain>
    </source>
</reference>
<evidence type="ECO:0008006" key="3">
    <source>
        <dbReference type="Google" id="ProtNLM"/>
    </source>
</evidence>
<name>A0ABX3W7G7_9MYCO</name>
<evidence type="ECO:0000313" key="1">
    <source>
        <dbReference type="EMBL" id="ORX05476.1"/>
    </source>
</evidence>
<organism evidence="1 2">
    <name type="scientific">Mycobacterium triplex</name>
    <dbReference type="NCBI Taxonomy" id="47839"/>
    <lineage>
        <taxon>Bacteria</taxon>
        <taxon>Bacillati</taxon>
        <taxon>Actinomycetota</taxon>
        <taxon>Actinomycetes</taxon>
        <taxon>Mycobacteriales</taxon>
        <taxon>Mycobacteriaceae</taxon>
        <taxon>Mycobacterium</taxon>
        <taxon>Mycobacterium simiae complex</taxon>
    </lineage>
</organism>
<dbReference type="EMBL" id="LQPY01000014">
    <property type="protein sequence ID" value="ORX05476.1"/>
    <property type="molecule type" value="Genomic_DNA"/>
</dbReference>
<gene>
    <name evidence="1" type="ORF">AWC29_11320</name>
</gene>
<sequence length="641" mass="70109">MPSTRTTTVPRRNERRALDRFGAHRAQSIADARVPAVGIRRVVVLDKFGQASLCEINPDNYRCKRLAAQLADQWAHMATGLSRSAVYAHWQASDRYLNFVVAQGYSHVSLNETPEAVVTTLSAWSKSLLGKYGATSKVPYRLTNIVQAQLASAVSDGVVTDGVLCALALGPALIKRPVDRPLDEFGKAELQRMVLAARAHIRALRAIRDWAAKLIEANEHDGITDMAQRTVAEMLAMATSGSPVVVSGALDNTEMLAHFPAEAWSLYRPPSALANSGPSAKGWCVRAVMPATVDLTPFRVLLLATTGIAADEISSLRISDIEWQADGVRLQTNKPRAGRSKGRFFPVSQGGGWSVSGVLESLLEHTRTARALASGQISGELWLSVNWQRPDAECRYLPRQLRQASATTSLGYWLQRVGGVHEVGEVSLPHDLRRIRKAKLSERAIGLQGMFADIAGDEHTTRVFYTHYAHTTSLKVYSASVVSRFQRSLADAVTSGFTAFLKPRAEVPLTALTEALPIELSHARSLRSGEFDMGVVDCRDPFDSPFTVRGKLCGSAPLSCLVCENAVVFTDHLPNVLALVEAMDNIRRSMNPEEWIAIWGAQYDAAVALIESLPESVREAARQRMAQARTDLPSWLQRGAE</sequence>
<evidence type="ECO:0000313" key="2">
    <source>
        <dbReference type="Proteomes" id="UP000193710"/>
    </source>
</evidence>